<evidence type="ECO:0000313" key="6">
    <source>
        <dbReference type="EMBL" id="SSA50974.1"/>
    </source>
</evidence>
<dbReference type="Proteomes" id="UP000245839">
    <property type="component" value="Unassembled WGS sequence"/>
</dbReference>
<dbReference type="InterPro" id="IPR008988">
    <property type="entry name" value="Transcriptional_repressor_C"/>
</dbReference>
<evidence type="ECO:0000259" key="4">
    <source>
        <dbReference type="PROSITE" id="PS51733"/>
    </source>
</evidence>
<feature type="domain" description="BPL/LPL catalytic" evidence="4">
    <location>
        <begin position="1"/>
        <end position="127"/>
    </location>
</feature>
<dbReference type="Gene3D" id="3.30.930.10">
    <property type="entry name" value="Bira Bifunctional Protein, Domain 2"/>
    <property type="match status" value="1"/>
</dbReference>
<reference evidence="5 7" key="3">
    <citation type="submission" date="2018-03" db="EMBL/GenBank/DDBJ databases">
        <title>Genomic Encyclopedia of Archaeal and Bacterial Type Strains, Phase II (KMG-II): from individual species to whole genera.</title>
        <authorList>
            <person name="Goeker M."/>
        </authorList>
    </citation>
    <scope>NUCLEOTIDE SEQUENCE [LARGE SCALE GENOMIC DNA]</scope>
    <source>
        <strain evidence="5 7">DSM 25227</strain>
    </source>
</reference>
<dbReference type="GO" id="GO:0004077">
    <property type="term" value="F:biotin--[biotin carboxyl-carrier protein] ligase activity"/>
    <property type="evidence" value="ECO:0007669"/>
    <property type="project" value="UniProtKB-EC"/>
</dbReference>
<evidence type="ECO:0000313" key="8">
    <source>
        <dbReference type="Proteomes" id="UP000251571"/>
    </source>
</evidence>
<dbReference type="Gene3D" id="2.30.30.100">
    <property type="match status" value="1"/>
</dbReference>
<dbReference type="InterPro" id="IPR004143">
    <property type="entry name" value="BPL_LPL_catalytic"/>
</dbReference>
<dbReference type="PROSITE" id="PS51733">
    <property type="entry name" value="BPL_LPL_CATALYTIC"/>
    <property type="match status" value="1"/>
</dbReference>
<dbReference type="SUPFAM" id="SSF55681">
    <property type="entry name" value="Class II aaRS and biotin synthetases"/>
    <property type="match status" value="1"/>
</dbReference>
<dbReference type="EMBL" id="QGDJ01000016">
    <property type="protein sequence ID" value="PWJ12493.1"/>
    <property type="molecule type" value="Genomic_DNA"/>
</dbReference>
<name>A0A2Y9B354_9RHOB</name>
<dbReference type="GO" id="GO:0005737">
    <property type="term" value="C:cytoplasm"/>
    <property type="evidence" value="ECO:0007669"/>
    <property type="project" value="TreeGrafter"/>
</dbReference>
<evidence type="ECO:0000256" key="2">
    <source>
        <dbReference type="ARBA" id="ARBA00024227"/>
    </source>
</evidence>
<dbReference type="InterPro" id="IPR003142">
    <property type="entry name" value="BPL_C"/>
</dbReference>
<dbReference type="SUPFAM" id="SSF50037">
    <property type="entry name" value="C-terminal domain of transcriptional repressors"/>
    <property type="match status" value="1"/>
</dbReference>
<protein>
    <recommendedName>
        <fullName evidence="2">biotin--[biotin carboxyl-carrier protein] ligase</fullName>
        <ecNumber evidence="2">6.3.4.15</ecNumber>
    </recommendedName>
</protein>
<evidence type="ECO:0000313" key="5">
    <source>
        <dbReference type="EMBL" id="PWJ12493.1"/>
    </source>
</evidence>
<comment type="catalytic activity">
    <reaction evidence="3">
        <text>biotin + L-lysyl-[protein] + ATP = N(6)-biotinyl-L-lysyl-[protein] + AMP + diphosphate + H(+)</text>
        <dbReference type="Rhea" id="RHEA:11756"/>
        <dbReference type="Rhea" id="RHEA-COMP:9752"/>
        <dbReference type="Rhea" id="RHEA-COMP:10505"/>
        <dbReference type="ChEBI" id="CHEBI:15378"/>
        <dbReference type="ChEBI" id="CHEBI:29969"/>
        <dbReference type="ChEBI" id="CHEBI:30616"/>
        <dbReference type="ChEBI" id="CHEBI:33019"/>
        <dbReference type="ChEBI" id="CHEBI:57586"/>
        <dbReference type="ChEBI" id="CHEBI:83144"/>
        <dbReference type="ChEBI" id="CHEBI:456215"/>
        <dbReference type="EC" id="6.3.4.15"/>
    </reaction>
</comment>
<dbReference type="PANTHER" id="PTHR12835">
    <property type="entry name" value="BIOTIN PROTEIN LIGASE"/>
    <property type="match status" value="1"/>
</dbReference>
<dbReference type="Pfam" id="PF02237">
    <property type="entry name" value="BPL_C"/>
    <property type="match status" value="1"/>
</dbReference>
<gene>
    <name evidence="5" type="ORF">BCF38_11651</name>
    <name evidence="6" type="ORF">SAMN05421539_11651</name>
</gene>
<sequence length="203" mass="21211">MPEGNFAASLTWRPGGAPAMHALRSFTASLALHDALSGMGVAGLTLKWPNDVLLEGGKLAGILLEGSGDRLILGIGINLVAAPGAAEVEPGAVRPVSLLEATGLRVTPEAMLDALAPAFAAREAELVTWGFAPIRRAWLHRAARLGEGVTARTMRETLQGTFEDVDEDGQLVLRTAEGPRRIPAADIFFGPVPGEETEAALCS</sequence>
<keyword evidence="6" id="KW-0436">Ligase</keyword>
<reference evidence="8" key="1">
    <citation type="submission" date="2016-10" db="EMBL/GenBank/DDBJ databases">
        <authorList>
            <person name="Varghese N."/>
            <person name="Submissions S."/>
        </authorList>
    </citation>
    <scope>NUCLEOTIDE SEQUENCE [LARGE SCALE GENOMIC DNA]</scope>
    <source>
        <strain evidence="8">DSM 25227</strain>
    </source>
</reference>
<dbReference type="AlphaFoldDB" id="A0A2Y9B354"/>
<dbReference type="PANTHER" id="PTHR12835:SF5">
    <property type="entry name" value="BIOTIN--PROTEIN LIGASE"/>
    <property type="match status" value="1"/>
</dbReference>
<evidence type="ECO:0000313" key="7">
    <source>
        <dbReference type="Proteomes" id="UP000245839"/>
    </source>
</evidence>
<dbReference type="InterPro" id="IPR045864">
    <property type="entry name" value="aa-tRNA-synth_II/BPL/LPL"/>
</dbReference>
<accession>A0A2Y9B354</accession>
<dbReference type="EMBL" id="UETC01000016">
    <property type="protein sequence ID" value="SSA50974.1"/>
    <property type="molecule type" value="Genomic_DNA"/>
</dbReference>
<dbReference type="Pfam" id="PF03099">
    <property type="entry name" value="BPL_LplA_LipB"/>
    <property type="match status" value="1"/>
</dbReference>
<keyword evidence="7" id="KW-1185">Reference proteome</keyword>
<dbReference type="EC" id="6.3.4.15" evidence="2"/>
<evidence type="ECO:0000256" key="1">
    <source>
        <dbReference type="ARBA" id="ARBA00023267"/>
    </source>
</evidence>
<proteinExistence type="predicted"/>
<organism evidence="6 8">
    <name type="scientific">Jannaschia seohaensis</name>
    <dbReference type="NCBI Taxonomy" id="475081"/>
    <lineage>
        <taxon>Bacteria</taxon>
        <taxon>Pseudomonadati</taxon>
        <taxon>Pseudomonadota</taxon>
        <taxon>Alphaproteobacteria</taxon>
        <taxon>Rhodobacterales</taxon>
        <taxon>Roseobacteraceae</taxon>
        <taxon>Jannaschia</taxon>
    </lineage>
</organism>
<evidence type="ECO:0000256" key="3">
    <source>
        <dbReference type="ARBA" id="ARBA00047846"/>
    </source>
</evidence>
<reference evidence="6" key="2">
    <citation type="submission" date="2016-10" db="EMBL/GenBank/DDBJ databases">
        <authorList>
            <person name="Cai Z."/>
        </authorList>
    </citation>
    <scope>NUCLEOTIDE SEQUENCE [LARGE SCALE GENOMIC DNA]</scope>
    <source>
        <strain evidence="6">DSM 25227</strain>
    </source>
</reference>
<dbReference type="Proteomes" id="UP000251571">
    <property type="component" value="Unassembled WGS sequence"/>
</dbReference>
<keyword evidence="1" id="KW-0092">Biotin</keyword>